<evidence type="ECO:0000313" key="4">
    <source>
        <dbReference type="EMBL" id="KAK5781963.1"/>
    </source>
</evidence>
<dbReference type="GO" id="GO:0005737">
    <property type="term" value="C:cytoplasm"/>
    <property type="evidence" value="ECO:0007669"/>
    <property type="project" value="TreeGrafter"/>
</dbReference>
<reference evidence="5" key="1">
    <citation type="submission" date="2023-07" db="EMBL/GenBank/DDBJ databases">
        <title>A draft genome of Kazachstania heterogenica Y-27499.</title>
        <authorList>
            <person name="Donic C."/>
            <person name="Kralova J.S."/>
            <person name="Fidel L."/>
            <person name="Ben-Dor S."/>
            <person name="Jung S."/>
        </authorList>
    </citation>
    <scope>NUCLEOTIDE SEQUENCE [LARGE SCALE GENOMIC DNA]</scope>
    <source>
        <strain evidence="5">Y27499</strain>
    </source>
</reference>
<comment type="similarity">
    <text evidence="1">Belongs to the IWR1/SLC7A6OS family.</text>
</comment>
<feature type="compositionally biased region" description="Acidic residues" evidence="2">
    <location>
        <begin position="187"/>
        <end position="202"/>
    </location>
</feature>
<feature type="compositionally biased region" description="Acidic residues" evidence="2">
    <location>
        <begin position="300"/>
        <end position="313"/>
    </location>
</feature>
<feature type="region of interest" description="Disordered" evidence="2">
    <location>
        <begin position="187"/>
        <end position="233"/>
    </location>
</feature>
<comment type="caution">
    <text evidence="4">The sequence shown here is derived from an EMBL/GenBank/DDBJ whole genome shotgun (WGS) entry which is preliminary data.</text>
</comment>
<evidence type="ECO:0000313" key="5">
    <source>
        <dbReference type="Proteomes" id="UP001306508"/>
    </source>
</evidence>
<dbReference type="InterPro" id="IPR013883">
    <property type="entry name" value="TF_Iwr1_dom"/>
</dbReference>
<dbReference type="Proteomes" id="UP001306508">
    <property type="component" value="Unassembled WGS sequence"/>
</dbReference>
<gene>
    <name evidence="4" type="ORF">RI543_000616</name>
</gene>
<dbReference type="PANTHER" id="PTHR28063">
    <property type="entry name" value="RNA POLYMERASE II NUCLEAR LOCALIZATION PROTEIN IWR1"/>
    <property type="match status" value="1"/>
</dbReference>
<evidence type="ECO:0000259" key="3">
    <source>
        <dbReference type="Pfam" id="PF08574"/>
    </source>
</evidence>
<dbReference type="AlphaFoldDB" id="A0AAN7WU39"/>
<evidence type="ECO:0000256" key="2">
    <source>
        <dbReference type="SAM" id="MobiDB-lite"/>
    </source>
</evidence>
<dbReference type="Pfam" id="PF08574">
    <property type="entry name" value="Iwr1"/>
    <property type="match status" value="1"/>
</dbReference>
<proteinExistence type="inferred from homology"/>
<evidence type="ECO:0000256" key="1">
    <source>
        <dbReference type="ARBA" id="ARBA00010218"/>
    </source>
</evidence>
<dbReference type="EMBL" id="JAWIZZ010000023">
    <property type="protein sequence ID" value="KAK5781963.1"/>
    <property type="molecule type" value="Genomic_DNA"/>
</dbReference>
<feature type="domain" description="Transcription factor Iwr1" evidence="3">
    <location>
        <begin position="146"/>
        <end position="214"/>
    </location>
</feature>
<dbReference type="PANTHER" id="PTHR28063:SF1">
    <property type="entry name" value="RNA POLYMERASE II NUCLEAR LOCALIZATION PROTEIN IWR1"/>
    <property type="match status" value="1"/>
</dbReference>
<dbReference type="GO" id="GO:0006606">
    <property type="term" value="P:protein import into nucleus"/>
    <property type="evidence" value="ECO:0007669"/>
    <property type="project" value="InterPro"/>
</dbReference>
<sequence>MNEAPEFIRVKRRRNEDSVQALVLDEGQRRKKARYVFKLTRTVNQDSYVEKESTTTPLLKLSEEVDNKHFVLERHNRNENSKSADDINTKDIDSNGNVDKSLPDEIAQMVNNYLKIQRDSGEKFTRPKKPSRKHFSSEVAVLPSLDYVYDIYHLETIPEDEFEKYPTNNIGFIKIVNKDLNLIPDSDGDSDFQLSDDEDSNDENYYQNDYPEDEDDDRSILFGSDNDDEESVENLQWTKLPQEPHTSDKLRSESFAPYSELFGKLEKSDNILNSLKNANIIDLDTSTYEDNDEGINNIDDYQDPWEDNDEDEQYERNEFFPADRDDPLAQYRDKIFGRLQKMINEKTE</sequence>
<accession>A0AAN7WU39</accession>
<feature type="region of interest" description="Disordered" evidence="2">
    <location>
        <begin position="291"/>
        <end position="313"/>
    </location>
</feature>
<feature type="region of interest" description="Disordered" evidence="2">
    <location>
        <begin position="75"/>
        <end position="101"/>
    </location>
</feature>
<protein>
    <recommendedName>
        <fullName evidence="3">Transcription factor Iwr1 domain-containing protein</fullName>
    </recommendedName>
</protein>
<name>A0AAN7WU39_9SACH</name>
<organism evidence="4 5">
    <name type="scientific">Arxiozyma heterogenica</name>
    <dbReference type="NCBI Taxonomy" id="278026"/>
    <lineage>
        <taxon>Eukaryota</taxon>
        <taxon>Fungi</taxon>
        <taxon>Dikarya</taxon>
        <taxon>Ascomycota</taxon>
        <taxon>Saccharomycotina</taxon>
        <taxon>Saccharomycetes</taxon>
        <taxon>Saccharomycetales</taxon>
        <taxon>Saccharomycetaceae</taxon>
        <taxon>Arxiozyma</taxon>
    </lineage>
</organism>
<keyword evidence="5" id="KW-1185">Reference proteome</keyword>
<dbReference type="InterPro" id="IPR040150">
    <property type="entry name" value="Iwr1"/>
</dbReference>
<feature type="compositionally biased region" description="Basic and acidic residues" evidence="2">
    <location>
        <begin position="75"/>
        <end position="93"/>
    </location>
</feature>